<dbReference type="InParanoid" id="A0A0M8KB64"/>
<gene>
    <name evidence="4" type="primary">acuB</name>
    <name evidence="4" type="ORF">ARMA_3074</name>
</gene>
<feature type="domain" description="CBS" evidence="3">
    <location>
        <begin position="87"/>
        <end position="146"/>
    </location>
</feature>
<dbReference type="Pfam" id="PF00571">
    <property type="entry name" value="CBS"/>
    <property type="match status" value="2"/>
</dbReference>
<dbReference type="SUPFAM" id="SSF54631">
    <property type="entry name" value="CBS-domain pair"/>
    <property type="match status" value="1"/>
</dbReference>
<dbReference type="PANTHER" id="PTHR43080:SF2">
    <property type="entry name" value="CBS DOMAIN-CONTAINING PROTEIN"/>
    <property type="match status" value="1"/>
</dbReference>
<dbReference type="EMBL" id="BBZA01000298">
    <property type="protein sequence ID" value="GAP64651.1"/>
    <property type="molecule type" value="Genomic_DNA"/>
</dbReference>
<evidence type="ECO:0000256" key="1">
    <source>
        <dbReference type="ARBA" id="ARBA00023122"/>
    </source>
</evidence>
<evidence type="ECO:0000256" key="2">
    <source>
        <dbReference type="PROSITE-ProRule" id="PRU00703"/>
    </source>
</evidence>
<dbReference type="SMART" id="SM00116">
    <property type="entry name" value="CBS"/>
    <property type="match status" value="2"/>
</dbReference>
<feature type="domain" description="CBS" evidence="3">
    <location>
        <begin position="12"/>
        <end position="69"/>
    </location>
</feature>
<reference evidence="5" key="2">
    <citation type="submission" date="2015-08" db="EMBL/GenBank/DDBJ databases">
        <title>Draft Genome Sequence of a Heterotrophic Facultative Anaerobic Bacterium Ardenticatena maritima Strain 110S.</title>
        <authorList>
            <person name="Kawaichi S."/>
            <person name="Yoshida T."/>
            <person name="Sako Y."/>
            <person name="Nakamura R."/>
        </authorList>
    </citation>
    <scope>NUCLEOTIDE SEQUENCE [LARGE SCALE GENOMIC DNA]</scope>
    <source>
        <strain evidence="5">110S</strain>
    </source>
</reference>
<evidence type="ECO:0000313" key="4">
    <source>
        <dbReference type="EMBL" id="GAP64651.1"/>
    </source>
</evidence>
<dbReference type="PROSITE" id="PS51371">
    <property type="entry name" value="CBS"/>
    <property type="match status" value="2"/>
</dbReference>
<dbReference type="CDD" id="cd04584">
    <property type="entry name" value="CBS_pair_AcuB_like"/>
    <property type="match status" value="1"/>
</dbReference>
<keyword evidence="1 2" id="KW-0129">CBS domain</keyword>
<evidence type="ECO:0000313" key="5">
    <source>
        <dbReference type="Proteomes" id="UP000037784"/>
    </source>
</evidence>
<dbReference type="Proteomes" id="UP000037784">
    <property type="component" value="Unassembled WGS sequence"/>
</dbReference>
<dbReference type="InterPro" id="IPR046342">
    <property type="entry name" value="CBS_dom_sf"/>
</dbReference>
<dbReference type="InterPro" id="IPR051257">
    <property type="entry name" value="Diverse_CBS-Domain"/>
</dbReference>
<dbReference type="OrthoDB" id="160124at2"/>
<dbReference type="InterPro" id="IPR000644">
    <property type="entry name" value="CBS_dom"/>
</dbReference>
<evidence type="ECO:0000259" key="3">
    <source>
        <dbReference type="PROSITE" id="PS51371"/>
    </source>
</evidence>
<dbReference type="PANTHER" id="PTHR43080">
    <property type="entry name" value="CBS DOMAIN-CONTAINING PROTEIN CBSX3, MITOCHONDRIAL"/>
    <property type="match status" value="1"/>
</dbReference>
<keyword evidence="5" id="KW-1185">Reference proteome</keyword>
<dbReference type="RefSeq" id="WP_054494386.1">
    <property type="nucleotide sequence ID" value="NZ_BBZA01000298.1"/>
</dbReference>
<comment type="caution">
    <text evidence="4">The sequence shown here is derived from an EMBL/GenBank/DDBJ whole genome shotgun (WGS) entry which is preliminary data.</text>
</comment>
<proteinExistence type="predicted"/>
<organism evidence="4 5">
    <name type="scientific">Ardenticatena maritima</name>
    <dbReference type="NCBI Taxonomy" id="872965"/>
    <lineage>
        <taxon>Bacteria</taxon>
        <taxon>Bacillati</taxon>
        <taxon>Chloroflexota</taxon>
        <taxon>Ardenticatenia</taxon>
        <taxon>Ardenticatenales</taxon>
        <taxon>Ardenticatenaceae</taxon>
        <taxon>Ardenticatena</taxon>
    </lineage>
</organism>
<dbReference type="Gene3D" id="3.10.580.10">
    <property type="entry name" value="CBS-domain"/>
    <property type="match status" value="1"/>
</dbReference>
<dbReference type="AlphaFoldDB" id="A0A0M8KB64"/>
<sequence>MSKVPQTVREIMTPDPITVTPDATLAAALQLMIEHGIRRLPVVTERGELVGIISDRDLRLAADSPLLQVMPEDVRRHFEEHRVSEIMRTVLITIEADEPIVEAAKLMRVARVGGLPVVERDGALVGILTRSDLIDHLIRLLEPVETSE</sequence>
<reference evidence="4 5" key="1">
    <citation type="journal article" date="2015" name="Genome Announc.">
        <title>Draft Genome Sequence of a Heterotrophic Facultative Anaerobic Thermophilic Bacterium, Ardenticatena maritima Strain 110ST.</title>
        <authorList>
            <person name="Kawaichi S."/>
            <person name="Yoshida T."/>
            <person name="Sako Y."/>
            <person name="Nakamura R."/>
        </authorList>
    </citation>
    <scope>NUCLEOTIDE SEQUENCE [LARGE SCALE GENOMIC DNA]</scope>
    <source>
        <strain evidence="4 5">110S</strain>
    </source>
</reference>
<protein>
    <submittedName>
        <fullName evidence="4">Acetoin utilization protein AcuB</fullName>
    </submittedName>
</protein>
<accession>A0A0M8KB64</accession>
<name>A0A0M8KB64_9CHLR</name>